<organism evidence="3 4">
    <name type="scientific">Roseivirga misakiensis</name>
    <dbReference type="NCBI Taxonomy" id="1563681"/>
    <lineage>
        <taxon>Bacteria</taxon>
        <taxon>Pseudomonadati</taxon>
        <taxon>Bacteroidota</taxon>
        <taxon>Cytophagia</taxon>
        <taxon>Cytophagales</taxon>
        <taxon>Roseivirgaceae</taxon>
        <taxon>Roseivirga</taxon>
    </lineage>
</organism>
<dbReference type="SUPFAM" id="SSF49899">
    <property type="entry name" value="Concanavalin A-like lectins/glucanases"/>
    <property type="match status" value="1"/>
</dbReference>
<dbReference type="RefSeq" id="WP_069835713.1">
    <property type="nucleotide sequence ID" value="NZ_MDGQ01000005.1"/>
</dbReference>
<evidence type="ECO:0000313" key="4">
    <source>
        <dbReference type="Proteomes" id="UP000095552"/>
    </source>
</evidence>
<dbReference type="CDD" id="cd00413">
    <property type="entry name" value="Glyco_hydrolase_16"/>
    <property type="match status" value="1"/>
</dbReference>
<dbReference type="InterPro" id="IPR013320">
    <property type="entry name" value="ConA-like_dom_sf"/>
</dbReference>
<dbReference type="GO" id="GO:0004553">
    <property type="term" value="F:hydrolase activity, hydrolyzing O-glycosyl compounds"/>
    <property type="evidence" value="ECO:0007669"/>
    <property type="project" value="InterPro"/>
</dbReference>
<protein>
    <submittedName>
        <fullName evidence="3">Glycoside hydrolase</fullName>
    </submittedName>
</protein>
<keyword evidence="4" id="KW-1185">Reference proteome</keyword>
<dbReference type="AlphaFoldDB" id="A0A1E5SYJ9"/>
<name>A0A1E5SYJ9_9BACT</name>
<dbReference type="PROSITE" id="PS51762">
    <property type="entry name" value="GH16_2"/>
    <property type="match status" value="1"/>
</dbReference>
<accession>A0A1E5SYJ9</accession>
<evidence type="ECO:0000259" key="2">
    <source>
        <dbReference type="PROSITE" id="PS51762"/>
    </source>
</evidence>
<dbReference type="Proteomes" id="UP000095552">
    <property type="component" value="Unassembled WGS sequence"/>
</dbReference>
<evidence type="ECO:0000256" key="1">
    <source>
        <dbReference type="ARBA" id="ARBA00006865"/>
    </source>
</evidence>
<dbReference type="PANTHER" id="PTHR10963:SF55">
    <property type="entry name" value="GLYCOSIDE HYDROLASE FAMILY 16 PROTEIN"/>
    <property type="match status" value="1"/>
</dbReference>
<dbReference type="Gene3D" id="2.60.120.200">
    <property type="match status" value="1"/>
</dbReference>
<evidence type="ECO:0000313" key="3">
    <source>
        <dbReference type="EMBL" id="OEK04208.1"/>
    </source>
</evidence>
<feature type="domain" description="GH16" evidence="2">
    <location>
        <begin position="1"/>
        <end position="261"/>
    </location>
</feature>
<keyword evidence="3" id="KW-0378">Hydrolase</keyword>
<dbReference type="InterPro" id="IPR050546">
    <property type="entry name" value="Glycosyl_Hydrlase_16"/>
</dbReference>
<dbReference type="GO" id="GO:0005975">
    <property type="term" value="P:carbohydrate metabolic process"/>
    <property type="evidence" value="ECO:0007669"/>
    <property type="project" value="InterPro"/>
</dbReference>
<reference evidence="3 4" key="1">
    <citation type="submission" date="2016-08" db="EMBL/GenBank/DDBJ databases">
        <title>Draft genome of Fabibacter sp. strain SK-8.</title>
        <authorList>
            <person name="Wong S.-K."/>
            <person name="Hamasaki K."/>
            <person name="Yoshizawa S."/>
        </authorList>
    </citation>
    <scope>NUCLEOTIDE SEQUENCE [LARGE SCALE GENOMIC DNA]</scope>
    <source>
        <strain evidence="3 4">SK-8</strain>
    </source>
</reference>
<dbReference type="EMBL" id="MDGQ01000005">
    <property type="protein sequence ID" value="OEK04208.1"/>
    <property type="molecule type" value="Genomic_DNA"/>
</dbReference>
<proteinExistence type="inferred from homology"/>
<dbReference type="PANTHER" id="PTHR10963">
    <property type="entry name" value="GLYCOSYL HYDROLASE-RELATED"/>
    <property type="match status" value="1"/>
</dbReference>
<comment type="similarity">
    <text evidence="1">Belongs to the glycosyl hydrolase 16 family.</text>
</comment>
<dbReference type="OrthoDB" id="9809583at2"/>
<dbReference type="InterPro" id="IPR000757">
    <property type="entry name" value="Beta-glucanase-like"/>
</dbReference>
<dbReference type="Pfam" id="PF00722">
    <property type="entry name" value="Glyco_hydro_16"/>
    <property type="match status" value="1"/>
</dbReference>
<dbReference type="STRING" id="1563681.BFP71_12045"/>
<gene>
    <name evidence="3" type="ORF">BFP71_12045</name>
</gene>
<sequence>MDLEKFSLEFEDDFNTGRFNESKWLPFYLPQWSSRRSTKPNYCFRDGHLVLQITEDQKPWSKEFNGEVKVSNLQTGVFAGPLGSPFGQHRFAKNLIVREEQPFETTYAPKYGFFEIRCSVPDIGTDNVFALWMIGLEDEPHRSAEICIVEIISSKQPKQGATIGYGLHPFGDINIRDEFYEDFFDFDVKDFHTYAVHWTPDYVDFYIDRQKVRRINQSPDYPMQFMLNIYEVPLVGHNSNHNNYPREFIIDYVRGYQLNAQ</sequence>
<comment type="caution">
    <text evidence="3">The sequence shown here is derived from an EMBL/GenBank/DDBJ whole genome shotgun (WGS) entry which is preliminary data.</text>
</comment>